<accession>A0ACC3MLT2</accession>
<dbReference type="Proteomes" id="UP001281147">
    <property type="component" value="Unassembled WGS sequence"/>
</dbReference>
<evidence type="ECO:0000313" key="2">
    <source>
        <dbReference type="Proteomes" id="UP001281147"/>
    </source>
</evidence>
<name>A0ACC3MLT2_9PEZI</name>
<dbReference type="EMBL" id="JAUTXU010000223">
    <property type="protein sequence ID" value="KAK3697633.1"/>
    <property type="molecule type" value="Genomic_DNA"/>
</dbReference>
<keyword evidence="2" id="KW-1185">Reference proteome</keyword>
<protein>
    <submittedName>
        <fullName evidence="1">U3 snoRNP protein</fullName>
    </submittedName>
</protein>
<evidence type="ECO:0000313" key="1">
    <source>
        <dbReference type="EMBL" id="KAK3697633.1"/>
    </source>
</evidence>
<proteinExistence type="predicted"/>
<organism evidence="1 2">
    <name type="scientific">Vermiconidia calcicola</name>
    <dbReference type="NCBI Taxonomy" id="1690605"/>
    <lineage>
        <taxon>Eukaryota</taxon>
        <taxon>Fungi</taxon>
        <taxon>Dikarya</taxon>
        <taxon>Ascomycota</taxon>
        <taxon>Pezizomycotina</taxon>
        <taxon>Dothideomycetes</taxon>
        <taxon>Dothideomycetidae</taxon>
        <taxon>Mycosphaerellales</taxon>
        <taxon>Extremaceae</taxon>
        <taxon>Vermiconidia</taxon>
    </lineage>
</organism>
<gene>
    <name evidence="1" type="primary">UTP6_2</name>
    <name evidence="1" type="ORF">LTR37_017372</name>
</gene>
<reference evidence="1" key="1">
    <citation type="submission" date="2023-07" db="EMBL/GenBank/DDBJ databases">
        <title>Black Yeasts Isolated from many extreme environments.</title>
        <authorList>
            <person name="Coleine C."/>
            <person name="Stajich J.E."/>
            <person name="Selbmann L."/>
        </authorList>
    </citation>
    <scope>NUCLEOTIDE SEQUENCE</scope>
    <source>
        <strain evidence="1">CCFEE 5714</strain>
    </source>
</reference>
<comment type="caution">
    <text evidence="1">The sequence shown here is derived from an EMBL/GenBank/DDBJ whole genome shotgun (WGS) entry which is preliminary data.</text>
</comment>
<sequence length="421" mass="47902">MAGASDKARFYLEQYVPELQEYERKEIFTREEITSITSKRSGFEHTLNARGSRPSDYARYATYEMNLDSLRKKRCKRLGVKSTAFNGQRTIFFILDRATKKFPGDMGLWMQYIHFCQKEKANKKLAKVFTKVLRLKPREWGLWVLAAKHYAESQGDMSTARSYMQRGLRFCKDEVKLWLEYTRLEMVYLAKLAARRRILGLDGVEKPAQEPQAEEDEDMLTLPTITAEDIDPDARKGIEEVDDDALKRLASAPAFSGAIPIAIFDAAMKQFSNGAEEAEAFFDLCATFKQVPSTMRILQHILDHMQEHTANCAETAICTAKLSLLNVEAESASFPLVLGQTLSGLKRNENDLPYKAIPKLAEKAVEMYIPYLEVDSELDEDVMMVLQATDPVAAFVEKLRKEGRDADAQMVEDHRNSMDLG</sequence>